<dbReference type="EMBL" id="AMYB01000014">
    <property type="protein sequence ID" value="OAC97608.1"/>
    <property type="molecule type" value="Genomic_DNA"/>
</dbReference>
<proteinExistence type="predicted"/>
<feature type="region of interest" description="Disordered" evidence="1">
    <location>
        <begin position="266"/>
        <end position="285"/>
    </location>
</feature>
<evidence type="ECO:0000313" key="4">
    <source>
        <dbReference type="Proteomes" id="UP000077051"/>
    </source>
</evidence>
<dbReference type="GO" id="GO:0005546">
    <property type="term" value="F:phosphatidylinositol-4,5-bisphosphate binding"/>
    <property type="evidence" value="ECO:0007669"/>
    <property type="project" value="TreeGrafter"/>
</dbReference>
<dbReference type="InterPro" id="IPR013809">
    <property type="entry name" value="ENTH"/>
</dbReference>
<dbReference type="InterPro" id="IPR014712">
    <property type="entry name" value="ANTH_dom_sf"/>
</dbReference>
<dbReference type="CDD" id="cd16988">
    <property type="entry name" value="ANTH_N_YAP180"/>
    <property type="match status" value="1"/>
</dbReference>
<organism evidence="3 4">
    <name type="scientific">Mucor lusitanicus CBS 277.49</name>
    <dbReference type="NCBI Taxonomy" id="747725"/>
    <lineage>
        <taxon>Eukaryota</taxon>
        <taxon>Fungi</taxon>
        <taxon>Fungi incertae sedis</taxon>
        <taxon>Mucoromycota</taxon>
        <taxon>Mucoromycotina</taxon>
        <taxon>Mucoromycetes</taxon>
        <taxon>Mucorales</taxon>
        <taxon>Mucorineae</taxon>
        <taxon>Mucoraceae</taxon>
        <taxon>Mucor</taxon>
    </lineage>
</organism>
<dbReference type="VEuPathDB" id="FungiDB:MUCCIDRAFT_116267"/>
<feature type="region of interest" description="Disordered" evidence="1">
    <location>
        <begin position="415"/>
        <end position="444"/>
    </location>
</feature>
<dbReference type="STRING" id="747725.A0A168GEC1"/>
<sequence length="472" mass="53060">METAVRKATRLDYNPPKQKHLQTLISLTFQSPGNAASIIDLLDKRLRENSWIIIFKVLIIIHTLMRLGDGEKVIAYVETRPSALDTSKLREKSSGVVHIQNIYLYTAYLEQKVIAYRHLRVDYVKSTMGSKEGRLRHLSVKDGLLKETVVLQKQIGTLLKSNFILEDVDNNISLYAYRLLVEDLLVLFQVINESIVNILEHYFAMDKSDARTSLEIYKRFAKQTEDTISFLDRARRLQNDLNISIPTVKHAPLSLAAALQEYLDDANKSSNKPNTTPPPPQQAAASNTISFNTNAQPQQQQPKELIDFFASLENEKVNIFYNPVVQQQQPNSMFAPPAIMVAQPTGHNPFRTNTSMQQVMVQPQQSTSSMLPTSSVQQQANPFRASTMPQMSTSSPTPYFNHNSFNNSNNAFFMQQPPQPQHSLSTSSNHNPFAMSTSMSSQAPPPQIMVASPNTINSNNPFSNSNVNAAFM</sequence>
<dbReference type="InterPro" id="IPR008942">
    <property type="entry name" value="ENTH_VHS"/>
</dbReference>
<name>A0A168GEC1_MUCCL</name>
<dbReference type="SUPFAM" id="SSF89009">
    <property type="entry name" value="GAT-like domain"/>
    <property type="match status" value="1"/>
</dbReference>
<dbReference type="GO" id="GO:0005905">
    <property type="term" value="C:clathrin-coated pit"/>
    <property type="evidence" value="ECO:0007669"/>
    <property type="project" value="TreeGrafter"/>
</dbReference>
<dbReference type="AlphaFoldDB" id="A0A168GEC1"/>
<accession>A0A168GEC1</accession>
<dbReference type="PROSITE" id="PS50942">
    <property type="entry name" value="ENTH"/>
    <property type="match status" value="1"/>
</dbReference>
<protein>
    <recommendedName>
        <fullName evidence="2">ENTH domain-containing protein</fullName>
    </recommendedName>
</protein>
<reference evidence="3 4" key="1">
    <citation type="submission" date="2015-06" db="EMBL/GenBank/DDBJ databases">
        <title>Expansion of signal transduction pathways in fungi by whole-genome duplication.</title>
        <authorList>
            <consortium name="DOE Joint Genome Institute"/>
            <person name="Corrochano L.M."/>
            <person name="Kuo A."/>
            <person name="Marcet-Houben M."/>
            <person name="Polaino S."/>
            <person name="Salamov A."/>
            <person name="Villalobos J.M."/>
            <person name="Alvarez M.I."/>
            <person name="Avalos J."/>
            <person name="Benito E.P."/>
            <person name="Benoit I."/>
            <person name="Burger G."/>
            <person name="Camino L.P."/>
            <person name="Canovas D."/>
            <person name="Cerda-Olmedo E."/>
            <person name="Cheng J.-F."/>
            <person name="Dominguez A."/>
            <person name="Elias M."/>
            <person name="Eslava A.P."/>
            <person name="Glaser F."/>
            <person name="Grimwood J."/>
            <person name="Gutierrez G."/>
            <person name="Heitman J."/>
            <person name="Henrissat B."/>
            <person name="Iturriaga E.A."/>
            <person name="Lang B.F."/>
            <person name="Lavin J.L."/>
            <person name="Lee S."/>
            <person name="Li W."/>
            <person name="Lindquist E."/>
            <person name="Lopez-Garcia S."/>
            <person name="Luque E.M."/>
            <person name="Marcos A.T."/>
            <person name="Martin J."/>
            <person name="Mccluskey K."/>
            <person name="Medina H.R."/>
            <person name="Miralles-Duran A."/>
            <person name="Miyazaki A."/>
            <person name="Munoz-Torres E."/>
            <person name="Oguiza J.A."/>
            <person name="Ohm R."/>
            <person name="Olmedo M."/>
            <person name="Orejas M."/>
            <person name="Ortiz-Castellanos L."/>
            <person name="Pisabarro A.G."/>
            <person name="Rodriguez-Romero J."/>
            <person name="Ruiz-Herrera J."/>
            <person name="Ruiz-Vazquez R."/>
            <person name="Sanz C."/>
            <person name="Schackwitz W."/>
            <person name="Schmutz J."/>
            <person name="Shahriari M."/>
            <person name="Shelest E."/>
            <person name="Silva-Franco F."/>
            <person name="Soanes D."/>
            <person name="Syed K."/>
            <person name="Tagua V.G."/>
            <person name="Talbot N.J."/>
            <person name="Thon M."/>
            <person name="De Vries R.P."/>
            <person name="Wiebenga A."/>
            <person name="Yadav J.S."/>
            <person name="Braun E.L."/>
            <person name="Baker S."/>
            <person name="Garre V."/>
            <person name="Horwitz B."/>
            <person name="Torres-Martinez S."/>
            <person name="Idnurm A."/>
            <person name="Herrera-Estrella A."/>
            <person name="Gabaldon T."/>
            <person name="Grigoriev I.V."/>
        </authorList>
    </citation>
    <scope>NUCLEOTIDE SEQUENCE [LARGE SCALE GENOMIC DNA]</scope>
    <source>
        <strain evidence="3 4">CBS 277.49</strain>
    </source>
</reference>
<dbReference type="GO" id="GO:0072583">
    <property type="term" value="P:clathrin-dependent endocytosis"/>
    <property type="evidence" value="ECO:0007669"/>
    <property type="project" value="InterPro"/>
</dbReference>
<dbReference type="SUPFAM" id="SSF48464">
    <property type="entry name" value="ENTH/VHS domain"/>
    <property type="match status" value="1"/>
</dbReference>
<dbReference type="InterPro" id="IPR011417">
    <property type="entry name" value="ANTH_dom"/>
</dbReference>
<dbReference type="GO" id="GO:0005545">
    <property type="term" value="F:1-phosphatidylinositol binding"/>
    <property type="evidence" value="ECO:0007669"/>
    <property type="project" value="InterPro"/>
</dbReference>
<dbReference type="OrthoDB" id="44015at2759"/>
<dbReference type="GO" id="GO:0032050">
    <property type="term" value="F:clathrin heavy chain binding"/>
    <property type="evidence" value="ECO:0007669"/>
    <property type="project" value="TreeGrafter"/>
</dbReference>
<comment type="caution">
    <text evidence="3">The sequence shown here is derived from an EMBL/GenBank/DDBJ whole genome shotgun (WGS) entry which is preliminary data.</text>
</comment>
<gene>
    <name evidence="3" type="ORF">MUCCIDRAFT_116267</name>
</gene>
<dbReference type="Gene3D" id="1.25.40.90">
    <property type="match status" value="1"/>
</dbReference>
<dbReference type="GO" id="GO:0006900">
    <property type="term" value="P:vesicle budding from membrane"/>
    <property type="evidence" value="ECO:0007669"/>
    <property type="project" value="TreeGrafter"/>
</dbReference>
<dbReference type="Proteomes" id="UP000077051">
    <property type="component" value="Unassembled WGS sequence"/>
</dbReference>
<dbReference type="GO" id="GO:0030136">
    <property type="term" value="C:clathrin-coated vesicle"/>
    <property type="evidence" value="ECO:0007669"/>
    <property type="project" value="InterPro"/>
</dbReference>
<dbReference type="PANTHER" id="PTHR22951">
    <property type="entry name" value="CLATHRIN ASSEMBLY PROTEIN"/>
    <property type="match status" value="1"/>
</dbReference>
<dbReference type="Pfam" id="PF07651">
    <property type="entry name" value="ANTH"/>
    <property type="match status" value="1"/>
</dbReference>
<dbReference type="GO" id="GO:0048268">
    <property type="term" value="P:clathrin coat assembly"/>
    <property type="evidence" value="ECO:0007669"/>
    <property type="project" value="InterPro"/>
</dbReference>
<evidence type="ECO:0000313" key="3">
    <source>
        <dbReference type="EMBL" id="OAC97608.1"/>
    </source>
</evidence>
<dbReference type="PANTHER" id="PTHR22951:SF5">
    <property type="entry name" value="PHOSPHATIDYLINOSITOL-BINDING CLATHRIN ASSEMBLY PROTEIN LAP"/>
    <property type="match status" value="1"/>
</dbReference>
<dbReference type="SMART" id="SM00273">
    <property type="entry name" value="ENTH"/>
    <property type="match status" value="1"/>
</dbReference>
<feature type="domain" description="ENTH" evidence="2">
    <location>
        <begin position="1"/>
        <end position="123"/>
    </location>
</feature>
<feature type="compositionally biased region" description="Polar residues" evidence="1">
    <location>
        <begin position="421"/>
        <end position="442"/>
    </location>
</feature>
<dbReference type="InterPro" id="IPR045192">
    <property type="entry name" value="AP180-like"/>
</dbReference>
<dbReference type="Gene3D" id="1.20.58.150">
    <property type="entry name" value="ANTH domain"/>
    <property type="match status" value="1"/>
</dbReference>
<dbReference type="GO" id="GO:0000149">
    <property type="term" value="F:SNARE binding"/>
    <property type="evidence" value="ECO:0007669"/>
    <property type="project" value="TreeGrafter"/>
</dbReference>
<keyword evidence="4" id="KW-1185">Reference proteome</keyword>
<evidence type="ECO:0000259" key="2">
    <source>
        <dbReference type="PROSITE" id="PS50942"/>
    </source>
</evidence>
<evidence type="ECO:0000256" key="1">
    <source>
        <dbReference type="SAM" id="MobiDB-lite"/>
    </source>
</evidence>